<feature type="compositionally biased region" description="Low complexity" evidence="1">
    <location>
        <begin position="20"/>
        <end position="35"/>
    </location>
</feature>
<proteinExistence type="predicted"/>
<dbReference type="EMBL" id="JARKIB010000514">
    <property type="protein sequence ID" value="KAJ7702574.1"/>
    <property type="molecule type" value="Genomic_DNA"/>
</dbReference>
<sequence length="447" mass="48292">MPLAPRLPALLVPNPTPQPSSSSHAASTTSTSMSARTEQSAHTSTSCSPAQLGPSTPTTSSADQSPPSTPSNSSAQQFALTPTNNGTTAQDPALQARDALQAAYTLAMPSPVRKTASRSALAAENDQLRALLKAAGIELQKDYAQMVLMNRENENMCQQLHAKKNKTKRTYTTGKARLMTSDEMAQVLLHDLHKKQVAELHSELRKTVFTAMKKANSQAKNAEKAERAAAKETEKATRAAEKATKAAERAVEKQRKAAEKEAAKAVRALARGGGVEVRVARAAAVAEAGVEAGLRDEESSERSGSSEEAEPDDPVVDANPEPSATDDKSSDEEDDERNPFIIEDLSCGAVNIPPVMEDESDDEDGSAEEETEIVSFNGHRWALRRHLEFQVVWADADVTWEPLAKVNDCAAMEVYLAHHDLDDPLILSKCKFLHNTKLEAINEFQTS</sequence>
<dbReference type="Proteomes" id="UP001215598">
    <property type="component" value="Unassembled WGS sequence"/>
</dbReference>
<protein>
    <recommendedName>
        <fullName evidence="4">Chromo domain-containing protein</fullName>
    </recommendedName>
</protein>
<feature type="compositionally biased region" description="Basic and acidic residues" evidence="1">
    <location>
        <begin position="293"/>
        <end position="305"/>
    </location>
</feature>
<feature type="region of interest" description="Disordered" evidence="1">
    <location>
        <begin position="287"/>
        <end position="343"/>
    </location>
</feature>
<dbReference type="AlphaFoldDB" id="A0AAD7DYA7"/>
<evidence type="ECO:0000313" key="2">
    <source>
        <dbReference type="EMBL" id="KAJ7702574.1"/>
    </source>
</evidence>
<keyword evidence="3" id="KW-1185">Reference proteome</keyword>
<reference evidence="2" key="1">
    <citation type="submission" date="2023-03" db="EMBL/GenBank/DDBJ databases">
        <title>Massive genome expansion in bonnet fungi (Mycena s.s.) driven by repeated elements and novel gene families across ecological guilds.</title>
        <authorList>
            <consortium name="Lawrence Berkeley National Laboratory"/>
            <person name="Harder C.B."/>
            <person name="Miyauchi S."/>
            <person name="Viragh M."/>
            <person name="Kuo A."/>
            <person name="Thoen E."/>
            <person name="Andreopoulos B."/>
            <person name="Lu D."/>
            <person name="Skrede I."/>
            <person name="Drula E."/>
            <person name="Henrissat B."/>
            <person name="Morin E."/>
            <person name="Kohler A."/>
            <person name="Barry K."/>
            <person name="LaButti K."/>
            <person name="Morin E."/>
            <person name="Salamov A."/>
            <person name="Lipzen A."/>
            <person name="Mereny Z."/>
            <person name="Hegedus B."/>
            <person name="Baldrian P."/>
            <person name="Stursova M."/>
            <person name="Weitz H."/>
            <person name="Taylor A."/>
            <person name="Grigoriev I.V."/>
            <person name="Nagy L.G."/>
            <person name="Martin F."/>
            <person name="Kauserud H."/>
        </authorList>
    </citation>
    <scope>NUCLEOTIDE SEQUENCE</scope>
    <source>
        <strain evidence="2">CBHHK182m</strain>
    </source>
</reference>
<evidence type="ECO:0008006" key="4">
    <source>
        <dbReference type="Google" id="ProtNLM"/>
    </source>
</evidence>
<feature type="region of interest" description="Disordered" evidence="1">
    <location>
        <begin position="229"/>
        <end position="253"/>
    </location>
</feature>
<evidence type="ECO:0000313" key="3">
    <source>
        <dbReference type="Proteomes" id="UP001215598"/>
    </source>
</evidence>
<comment type="caution">
    <text evidence="2">The sequence shown here is derived from an EMBL/GenBank/DDBJ whole genome shotgun (WGS) entry which is preliminary data.</text>
</comment>
<evidence type="ECO:0000256" key="1">
    <source>
        <dbReference type="SAM" id="MobiDB-lite"/>
    </source>
</evidence>
<organism evidence="2 3">
    <name type="scientific">Mycena metata</name>
    <dbReference type="NCBI Taxonomy" id="1033252"/>
    <lineage>
        <taxon>Eukaryota</taxon>
        <taxon>Fungi</taxon>
        <taxon>Dikarya</taxon>
        <taxon>Basidiomycota</taxon>
        <taxon>Agaricomycotina</taxon>
        <taxon>Agaricomycetes</taxon>
        <taxon>Agaricomycetidae</taxon>
        <taxon>Agaricales</taxon>
        <taxon>Marasmiineae</taxon>
        <taxon>Mycenaceae</taxon>
        <taxon>Mycena</taxon>
    </lineage>
</organism>
<name>A0AAD7DYA7_9AGAR</name>
<gene>
    <name evidence="2" type="ORF">B0H16DRAFT_1831906</name>
</gene>
<feature type="compositionally biased region" description="Polar residues" evidence="1">
    <location>
        <begin position="36"/>
        <end position="90"/>
    </location>
</feature>
<feature type="compositionally biased region" description="Low complexity" evidence="1">
    <location>
        <begin position="1"/>
        <end position="13"/>
    </location>
</feature>
<feature type="region of interest" description="Disordered" evidence="1">
    <location>
        <begin position="1"/>
        <end position="90"/>
    </location>
</feature>
<accession>A0AAD7DYA7</accession>